<dbReference type="InterPro" id="IPR006676">
    <property type="entry name" value="tRNA_splic"/>
</dbReference>
<evidence type="ECO:0000256" key="3">
    <source>
        <dbReference type="ARBA" id="ARBA00023239"/>
    </source>
</evidence>
<evidence type="ECO:0000313" key="9">
    <source>
        <dbReference type="Proteomes" id="UP001412239"/>
    </source>
</evidence>
<reference evidence="8" key="1">
    <citation type="submission" date="2015-10" db="EMBL/GenBank/DDBJ databases">
        <authorList>
            <person name="Regsiter A."/>
            <person name="william w."/>
        </authorList>
    </citation>
    <scope>NUCLEOTIDE SEQUENCE</scope>
    <source>
        <strain evidence="8">Montdore</strain>
    </source>
</reference>
<keyword evidence="2 4" id="KW-0819">tRNA processing</keyword>
<accession>A0A292PMZ0</accession>
<feature type="region of interest" description="Disordered" evidence="6">
    <location>
        <begin position="138"/>
        <end position="209"/>
    </location>
</feature>
<dbReference type="InterPro" id="IPR016589">
    <property type="entry name" value="tRNA_splic_SEN2"/>
</dbReference>
<dbReference type="AlphaFoldDB" id="A0A292PMZ0"/>
<feature type="compositionally biased region" description="Low complexity" evidence="6">
    <location>
        <begin position="179"/>
        <end position="189"/>
    </location>
</feature>
<dbReference type="InterPro" id="IPR006677">
    <property type="entry name" value="tRNA_intron_Endonuc_cat-like"/>
</dbReference>
<dbReference type="PANTHER" id="PTHR21227:SF0">
    <property type="entry name" value="TRNA-SPLICING ENDONUCLEASE SUBUNIT SEN2"/>
    <property type="match status" value="1"/>
</dbReference>
<evidence type="ECO:0000256" key="4">
    <source>
        <dbReference type="PIRNR" id="PIRNR011789"/>
    </source>
</evidence>
<dbReference type="Pfam" id="PF01974">
    <property type="entry name" value="tRNA_int_endo"/>
    <property type="match status" value="1"/>
</dbReference>
<dbReference type="EMBL" id="LN891172">
    <property type="protein sequence ID" value="CUS07850.1"/>
    <property type="molecule type" value="Genomic_DNA"/>
</dbReference>
<dbReference type="Proteomes" id="UP001412239">
    <property type="component" value="Unassembled WGS sequence"/>
</dbReference>
<organism evidence="8 9">
    <name type="scientific">Tuber aestivum</name>
    <name type="common">summer truffle</name>
    <dbReference type="NCBI Taxonomy" id="59557"/>
    <lineage>
        <taxon>Eukaryota</taxon>
        <taxon>Fungi</taxon>
        <taxon>Dikarya</taxon>
        <taxon>Ascomycota</taxon>
        <taxon>Pezizomycotina</taxon>
        <taxon>Pezizomycetes</taxon>
        <taxon>Pezizales</taxon>
        <taxon>Tuberaceae</taxon>
        <taxon>Tuber</taxon>
    </lineage>
</organism>
<dbReference type="GO" id="GO:0000214">
    <property type="term" value="C:tRNA-intron endonuclease complex"/>
    <property type="evidence" value="ECO:0007669"/>
    <property type="project" value="UniProtKB-UniRule"/>
</dbReference>
<dbReference type="GO" id="GO:0005737">
    <property type="term" value="C:cytoplasm"/>
    <property type="evidence" value="ECO:0007669"/>
    <property type="project" value="TreeGrafter"/>
</dbReference>
<dbReference type="FunFam" id="3.40.1350.10:FF:000007">
    <property type="entry name" value="tRNA-splicing endonuclease subunit Sen2"/>
    <property type="match status" value="1"/>
</dbReference>
<evidence type="ECO:0000256" key="1">
    <source>
        <dbReference type="ARBA" id="ARBA00008078"/>
    </source>
</evidence>
<dbReference type="GO" id="GO:0003676">
    <property type="term" value="F:nucleic acid binding"/>
    <property type="evidence" value="ECO:0007669"/>
    <property type="project" value="InterPro"/>
</dbReference>
<gene>
    <name evidence="8" type="ORF">GSTUAT00008072001</name>
</gene>
<proteinExistence type="inferred from homology"/>
<name>A0A292PMZ0_9PEZI</name>
<dbReference type="GO" id="GO:0000379">
    <property type="term" value="P:tRNA-type intron splice site recognition and cleavage"/>
    <property type="evidence" value="ECO:0007669"/>
    <property type="project" value="TreeGrafter"/>
</dbReference>
<evidence type="ECO:0000256" key="2">
    <source>
        <dbReference type="ARBA" id="ARBA00022694"/>
    </source>
</evidence>
<dbReference type="Gene3D" id="3.40.1350.10">
    <property type="match status" value="1"/>
</dbReference>
<dbReference type="SUPFAM" id="SSF53032">
    <property type="entry name" value="tRNA-intron endonuclease catalytic domain-like"/>
    <property type="match status" value="1"/>
</dbReference>
<feature type="active site" evidence="5">
    <location>
        <position position="316"/>
    </location>
</feature>
<evidence type="ECO:0000256" key="5">
    <source>
        <dbReference type="PIRSR" id="PIRSR011789-1"/>
    </source>
</evidence>
<feature type="active site" evidence="5">
    <location>
        <position position="308"/>
    </location>
</feature>
<dbReference type="GO" id="GO:0000213">
    <property type="term" value="F:tRNA-intron lyase activity"/>
    <property type="evidence" value="ECO:0007669"/>
    <property type="project" value="UniProtKB-UniRule"/>
</dbReference>
<comment type="similarity">
    <text evidence="1 4">Belongs to the tRNA-intron endonuclease family.</text>
</comment>
<dbReference type="InterPro" id="IPR036167">
    <property type="entry name" value="tRNA_intron_Endo_cat-like_sf"/>
</dbReference>
<dbReference type="PIRSF" id="PIRSF011789">
    <property type="entry name" value="tRNA_splic_SEN2"/>
    <property type="match status" value="1"/>
</dbReference>
<feature type="domain" description="tRNA intron endonuclease catalytic" evidence="7">
    <location>
        <begin position="278"/>
        <end position="370"/>
    </location>
</feature>
<dbReference type="InterPro" id="IPR011856">
    <property type="entry name" value="tRNA_endonuc-like_dom_sf"/>
</dbReference>
<comment type="function">
    <text evidence="4">Constitutes one of the two catalytic subunit of the tRNA-splicing endonuclease complex, a complex responsible for identification and cleavage of the splice sites in pre-tRNA. It cleaves pre-tRNA at the 5'- and 3'-splice sites to release the intron. The products are an intron and two tRNA half-molecules bearing 2',3'-cyclic phosphate and 5'-OH termini. There are no conserved sequences at the splice sites, but the intron is invariably located at the same site in the gene, placing the splice sites an invariant distance from the constant structural features of the tRNA body.</text>
</comment>
<evidence type="ECO:0000256" key="6">
    <source>
        <dbReference type="SAM" id="MobiDB-lite"/>
    </source>
</evidence>
<feature type="compositionally biased region" description="Basic and acidic residues" evidence="6">
    <location>
        <begin position="152"/>
        <end position="169"/>
    </location>
</feature>
<protein>
    <recommendedName>
        <fullName evidence="4">tRNA-splicing endonuclease subunit Sen2</fullName>
        <ecNumber evidence="4">4.6.1.16</ecNumber>
    </recommendedName>
</protein>
<dbReference type="EC" id="4.6.1.16" evidence="4"/>
<keyword evidence="9" id="KW-1185">Reference proteome</keyword>
<sequence length="407" mass="46557">MLEVLQDPMTAPPPLPAALPTRYKKPNYHLLHALPLPLSVTPLPPLIPHNPLSLIHIIIAYLFPPVSSHPSPLHKGFFHSSTRSVHITDQETIKAFWNHGFFGKGNLSRSEPTWVIRRRRALGVIGRDEALTAEEVTERRRGERKGFKKERARLEKEKRDRQLAEEGKLTLEGNEDQEGTASGSSSSTARAVHFAPLESPSSRRRSLERPVADVDDIEHLQLTLEEAFFLSFGLGALELMDADTNKKIRLKDTLQLFRAHTYFPPRNPQSSFEPDDPFMLSYVVYHHFRSLGWVVKPGVKFAVDYLLYNRGPVFSHAEFGVLILPAYSHPHWADDKSRKEGRELRPWHWLHSINRVSSQVKKTVILVFVEVPPPLDDDEEMGVADLLARYSVREVALRRWLVSRNRD</sequence>
<feature type="active site" evidence="5">
    <location>
        <position position="362"/>
    </location>
</feature>
<dbReference type="PANTHER" id="PTHR21227">
    <property type="entry name" value="TRNA-SPLICING ENDONUCLEASE SUBUNIT SEN2"/>
    <property type="match status" value="1"/>
</dbReference>
<keyword evidence="3 4" id="KW-0456">Lyase</keyword>
<dbReference type="CDD" id="cd22363">
    <property type="entry name" value="tRNA-intron_lyase_C"/>
    <property type="match status" value="1"/>
</dbReference>
<evidence type="ECO:0000259" key="7">
    <source>
        <dbReference type="Pfam" id="PF01974"/>
    </source>
</evidence>
<evidence type="ECO:0000313" key="8">
    <source>
        <dbReference type="EMBL" id="CUS07850.1"/>
    </source>
</evidence>